<evidence type="ECO:0000256" key="5">
    <source>
        <dbReference type="ARBA" id="ARBA00031636"/>
    </source>
</evidence>
<dbReference type="GO" id="GO:0015297">
    <property type="term" value="F:antiporter activity"/>
    <property type="evidence" value="ECO:0007669"/>
    <property type="project" value="InterPro"/>
</dbReference>
<dbReference type="EMBL" id="PPTX01000002">
    <property type="protein sequence ID" value="RDB81571.1"/>
    <property type="molecule type" value="Genomic_DNA"/>
</dbReference>
<comment type="function">
    <text evidence="1">Multidrug efflux pump.</text>
</comment>
<dbReference type="InterPro" id="IPR050222">
    <property type="entry name" value="MATE_MdtK"/>
</dbReference>
<dbReference type="InterPro" id="IPR002528">
    <property type="entry name" value="MATE_fam"/>
</dbReference>
<name>A0A369NHF0_EGGLN</name>
<proteinExistence type="inferred from homology"/>
<evidence type="ECO:0000256" key="1">
    <source>
        <dbReference type="ARBA" id="ARBA00003408"/>
    </source>
</evidence>
<evidence type="ECO:0000313" key="6">
    <source>
        <dbReference type="EMBL" id="RDB81571.1"/>
    </source>
</evidence>
<dbReference type="PANTHER" id="PTHR43298">
    <property type="entry name" value="MULTIDRUG RESISTANCE PROTEIN NORM-RELATED"/>
    <property type="match status" value="1"/>
</dbReference>
<dbReference type="Proteomes" id="UP000253752">
    <property type="component" value="Unassembled WGS sequence"/>
</dbReference>
<dbReference type="GO" id="GO:0005886">
    <property type="term" value="C:plasma membrane"/>
    <property type="evidence" value="ECO:0007669"/>
    <property type="project" value="TreeGrafter"/>
</dbReference>
<evidence type="ECO:0000256" key="3">
    <source>
        <dbReference type="ARBA" id="ARBA00020268"/>
    </source>
</evidence>
<comment type="similarity">
    <text evidence="2">Belongs to the multi antimicrobial extrusion (MATE) (TC 2.A.66.1) family.</text>
</comment>
<organism evidence="6 7">
    <name type="scientific">Eggerthella lenta</name>
    <name type="common">Eubacterium lentum</name>
    <dbReference type="NCBI Taxonomy" id="84112"/>
    <lineage>
        <taxon>Bacteria</taxon>
        <taxon>Bacillati</taxon>
        <taxon>Actinomycetota</taxon>
        <taxon>Coriobacteriia</taxon>
        <taxon>Eggerthellales</taxon>
        <taxon>Eggerthellaceae</taxon>
        <taxon>Eggerthella</taxon>
    </lineage>
</organism>
<accession>A0A369NHF0</accession>
<protein>
    <recommendedName>
        <fullName evidence="3">Probable multidrug resistance protein NorM</fullName>
    </recommendedName>
    <alternativeName>
        <fullName evidence="5">Multidrug-efflux transporter</fullName>
    </alternativeName>
</protein>
<reference evidence="6 7" key="1">
    <citation type="journal article" date="2018" name="Elife">
        <title>Discovery and characterization of a prevalent human gut bacterial enzyme sufficient for the inactivation of a family of plant toxins.</title>
        <authorList>
            <person name="Koppel N."/>
            <person name="Bisanz J.E."/>
            <person name="Pandelia M.E."/>
            <person name="Turnbaugh P.J."/>
            <person name="Balskus E.P."/>
        </authorList>
    </citation>
    <scope>NUCLEOTIDE SEQUENCE [LARGE SCALE GENOMIC DNA]</scope>
    <source>
        <strain evidence="6 7">MR1 #12</strain>
    </source>
</reference>
<dbReference type="Pfam" id="PF01554">
    <property type="entry name" value="MatE"/>
    <property type="match status" value="2"/>
</dbReference>
<dbReference type="AlphaFoldDB" id="A0A369NHF0"/>
<evidence type="ECO:0000256" key="2">
    <source>
        <dbReference type="ARBA" id="ARBA00010199"/>
    </source>
</evidence>
<dbReference type="GO" id="GO:0042910">
    <property type="term" value="F:xenobiotic transmembrane transporter activity"/>
    <property type="evidence" value="ECO:0007669"/>
    <property type="project" value="InterPro"/>
</dbReference>
<comment type="caution">
    <text evidence="6">The sequence shown here is derived from an EMBL/GenBank/DDBJ whole genome shotgun (WGS) entry which is preliminary data.</text>
</comment>
<dbReference type="PANTHER" id="PTHR43298:SF2">
    <property type="entry name" value="FMN_FAD EXPORTER YEEO-RELATED"/>
    <property type="match status" value="1"/>
</dbReference>
<evidence type="ECO:0000313" key="7">
    <source>
        <dbReference type="Proteomes" id="UP000253752"/>
    </source>
</evidence>
<sequence>MALGAAGLALAPWVLDAIGMPEDSLADALTYVRLYFCAIPFLTIYNFGSALLRAHGDAKRPLYALAAAVVVNFVLDLAFVRLFGWGTAGIGIATVIAAALSAVIVVAFLMGEEGPFRLHLRELRISGPELAGILRIGVPAGIQGAVFSLSNTVVQATINGFGSAAIAGSAATLNFEYYTYFFVNAFGQTAVTFTGQNFAAKNADRCRAIFRWCVLFGFASSLILGVTFTALGTRALGLFTTDAAALGFGLVRLWLVELPDCLTTFYEVPAGAMRGMGWSTLPAVITILGSCVLRVALVTWVFPLSGTWDTLMVIYPVTWSFMIVAMLVSYFIVRRRCYRSIEPAAA</sequence>
<gene>
    <name evidence="6" type="ORF">C1872_02540</name>
</gene>
<keyword evidence="4" id="KW-0813">Transport</keyword>
<evidence type="ECO:0000256" key="4">
    <source>
        <dbReference type="ARBA" id="ARBA00022448"/>
    </source>
</evidence>